<sequence length="64" mass="6921">MLGSENESIINTWWSGISLASCVSRAGAGEDADMHTAVIETLSLVVDRPMTTSLLRLPLKECGW</sequence>
<proteinExistence type="predicted"/>
<organism evidence="1 2">
    <name type="scientific">Dreissena polymorpha</name>
    <name type="common">Zebra mussel</name>
    <name type="synonym">Mytilus polymorpha</name>
    <dbReference type="NCBI Taxonomy" id="45954"/>
    <lineage>
        <taxon>Eukaryota</taxon>
        <taxon>Metazoa</taxon>
        <taxon>Spiralia</taxon>
        <taxon>Lophotrochozoa</taxon>
        <taxon>Mollusca</taxon>
        <taxon>Bivalvia</taxon>
        <taxon>Autobranchia</taxon>
        <taxon>Heteroconchia</taxon>
        <taxon>Euheterodonta</taxon>
        <taxon>Imparidentia</taxon>
        <taxon>Neoheterodontei</taxon>
        <taxon>Myida</taxon>
        <taxon>Dreissenoidea</taxon>
        <taxon>Dreissenidae</taxon>
        <taxon>Dreissena</taxon>
    </lineage>
</organism>
<evidence type="ECO:0000313" key="2">
    <source>
        <dbReference type="Proteomes" id="UP000828390"/>
    </source>
</evidence>
<accession>A0A9D4BVM1</accession>
<reference evidence="1" key="2">
    <citation type="submission" date="2020-11" db="EMBL/GenBank/DDBJ databases">
        <authorList>
            <person name="McCartney M.A."/>
            <person name="Auch B."/>
            <person name="Kono T."/>
            <person name="Mallez S."/>
            <person name="Becker A."/>
            <person name="Gohl D.M."/>
            <person name="Silverstein K.A.T."/>
            <person name="Koren S."/>
            <person name="Bechman K.B."/>
            <person name="Herman A."/>
            <person name="Abrahante J.E."/>
            <person name="Garbe J."/>
        </authorList>
    </citation>
    <scope>NUCLEOTIDE SEQUENCE</scope>
    <source>
        <strain evidence="1">Duluth1</strain>
        <tissue evidence="1">Whole animal</tissue>
    </source>
</reference>
<name>A0A9D4BVM1_DREPO</name>
<evidence type="ECO:0000313" key="1">
    <source>
        <dbReference type="EMBL" id="KAH3710912.1"/>
    </source>
</evidence>
<keyword evidence="2" id="KW-1185">Reference proteome</keyword>
<dbReference type="EMBL" id="JAIWYP010000014">
    <property type="protein sequence ID" value="KAH3710912.1"/>
    <property type="molecule type" value="Genomic_DNA"/>
</dbReference>
<comment type="caution">
    <text evidence="1">The sequence shown here is derived from an EMBL/GenBank/DDBJ whole genome shotgun (WGS) entry which is preliminary data.</text>
</comment>
<dbReference type="Proteomes" id="UP000828390">
    <property type="component" value="Unassembled WGS sequence"/>
</dbReference>
<protein>
    <submittedName>
        <fullName evidence="1">Uncharacterized protein</fullName>
    </submittedName>
</protein>
<gene>
    <name evidence="1" type="ORF">DPMN_070410</name>
</gene>
<dbReference type="AlphaFoldDB" id="A0A9D4BVM1"/>
<reference evidence="1" key="1">
    <citation type="journal article" date="2019" name="bioRxiv">
        <title>The Genome of the Zebra Mussel, Dreissena polymorpha: A Resource for Invasive Species Research.</title>
        <authorList>
            <person name="McCartney M.A."/>
            <person name="Auch B."/>
            <person name="Kono T."/>
            <person name="Mallez S."/>
            <person name="Zhang Y."/>
            <person name="Obille A."/>
            <person name="Becker A."/>
            <person name="Abrahante J.E."/>
            <person name="Garbe J."/>
            <person name="Badalamenti J.P."/>
            <person name="Herman A."/>
            <person name="Mangelson H."/>
            <person name="Liachko I."/>
            <person name="Sullivan S."/>
            <person name="Sone E.D."/>
            <person name="Koren S."/>
            <person name="Silverstein K.A.T."/>
            <person name="Beckman K.B."/>
            <person name="Gohl D.M."/>
        </authorList>
    </citation>
    <scope>NUCLEOTIDE SEQUENCE</scope>
    <source>
        <strain evidence="1">Duluth1</strain>
        <tissue evidence="1">Whole animal</tissue>
    </source>
</reference>